<dbReference type="EMBL" id="GG666560">
    <property type="protein sequence ID" value="EEN55416.1"/>
    <property type="molecule type" value="Genomic_DNA"/>
</dbReference>
<evidence type="ECO:0000313" key="1">
    <source>
        <dbReference type="EMBL" id="EEN55416.1"/>
    </source>
</evidence>
<reference evidence="1" key="1">
    <citation type="journal article" date="2008" name="Nature">
        <title>The amphioxus genome and the evolution of the chordate karyotype.</title>
        <authorList>
            <consortium name="US DOE Joint Genome Institute (JGI-PGF)"/>
            <person name="Putnam N.H."/>
            <person name="Butts T."/>
            <person name="Ferrier D.E.K."/>
            <person name="Furlong R.F."/>
            <person name="Hellsten U."/>
            <person name="Kawashima T."/>
            <person name="Robinson-Rechavi M."/>
            <person name="Shoguchi E."/>
            <person name="Terry A."/>
            <person name="Yu J.-K."/>
            <person name="Benito-Gutierrez E.L."/>
            <person name="Dubchak I."/>
            <person name="Garcia-Fernandez J."/>
            <person name="Gibson-Brown J.J."/>
            <person name="Grigoriev I.V."/>
            <person name="Horton A.C."/>
            <person name="de Jong P.J."/>
            <person name="Jurka J."/>
            <person name="Kapitonov V.V."/>
            <person name="Kohara Y."/>
            <person name="Kuroki Y."/>
            <person name="Lindquist E."/>
            <person name="Lucas S."/>
            <person name="Osoegawa K."/>
            <person name="Pennacchio L.A."/>
            <person name="Salamov A.A."/>
            <person name="Satou Y."/>
            <person name="Sauka-Spengler T."/>
            <person name="Schmutz J."/>
            <person name="Shin-I T."/>
            <person name="Toyoda A."/>
            <person name="Bronner-Fraser M."/>
            <person name="Fujiyama A."/>
            <person name="Holland L.Z."/>
            <person name="Holland P.W.H."/>
            <person name="Satoh N."/>
            <person name="Rokhsar D.S."/>
        </authorList>
    </citation>
    <scope>NUCLEOTIDE SEQUENCE [LARGE SCALE GENOMIC DNA]</scope>
    <source>
        <strain evidence="1">S238N-H82</strain>
        <tissue evidence="1">Testes</tissue>
    </source>
</reference>
<organism>
    <name type="scientific">Branchiostoma floridae</name>
    <name type="common">Florida lancelet</name>
    <name type="synonym">Amphioxus</name>
    <dbReference type="NCBI Taxonomy" id="7739"/>
    <lineage>
        <taxon>Eukaryota</taxon>
        <taxon>Metazoa</taxon>
        <taxon>Chordata</taxon>
        <taxon>Cephalochordata</taxon>
        <taxon>Leptocardii</taxon>
        <taxon>Amphioxiformes</taxon>
        <taxon>Branchiostomatidae</taxon>
        <taxon>Branchiostoma</taxon>
    </lineage>
</organism>
<accession>C3YW87</accession>
<protein>
    <submittedName>
        <fullName evidence="1">Uncharacterized protein</fullName>
    </submittedName>
</protein>
<gene>
    <name evidence="1" type="ORF">BRAFLDRAFT_102674</name>
</gene>
<dbReference type="InParanoid" id="C3YW87"/>
<name>C3YW87_BRAFL</name>
<dbReference type="AlphaFoldDB" id="C3YW87"/>
<proteinExistence type="predicted"/>
<sequence>MVSLSLSLLAPGLATVGCFKSTYTCFPFFPPDNMGCQTVPLGQLQRQQYSFVNVRSPASLASPAKLMVHVASLISFGTVDVATVRSAAVLIIVSPVSSSSPLSLIVMFCTDDKLRYNEAVCMHRAPATVSLVAFNHVGFV</sequence>